<evidence type="ECO:0000313" key="3">
    <source>
        <dbReference type="EMBL" id="ADV48609.1"/>
    </source>
</evidence>
<keyword evidence="1" id="KW-0812">Transmembrane</keyword>
<dbReference type="EMBL" id="CP002453">
    <property type="protein sequence ID" value="ADV48609.1"/>
    <property type="molecule type" value="Genomic_DNA"/>
</dbReference>
<keyword evidence="1" id="KW-0472">Membrane</keyword>
<dbReference type="OrthoDB" id="1097132at2"/>
<dbReference type="GO" id="GO:0016989">
    <property type="term" value="F:sigma factor antagonist activity"/>
    <property type="evidence" value="ECO:0007669"/>
    <property type="project" value="TreeGrafter"/>
</dbReference>
<dbReference type="AlphaFoldDB" id="E6X811"/>
<evidence type="ECO:0000256" key="1">
    <source>
        <dbReference type="SAM" id="Phobius"/>
    </source>
</evidence>
<dbReference type="HOGENOM" id="CLU_050192_2_2_10"/>
<accession>E6X811</accession>
<protein>
    <submittedName>
        <fullName evidence="3">Anti-FecI sigma factor, FecR</fullName>
    </submittedName>
</protein>
<keyword evidence="1" id="KW-1133">Transmembrane helix</keyword>
<reference evidence="3 4" key="1">
    <citation type="journal article" date="2010" name="Stand. Genomic Sci.">
        <title>Complete genome sequence of Cellulophaga algicola type strain (IC166).</title>
        <authorList>
            <person name="Abt B."/>
            <person name="Lu M."/>
            <person name="Misra M."/>
            <person name="Han C."/>
            <person name="Nolan M."/>
            <person name="Lucas S."/>
            <person name="Hammon N."/>
            <person name="Deshpande S."/>
            <person name="Cheng J.F."/>
            <person name="Tapia R."/>
            <person name="Goodwin L."/>
            <person name="Pitluck S."/>
            <person name="Liolios K."/>
            <person name="Pagani I."/>
            <person name="Ivanova N."/>
            <person name="Mavromatis K."/>
            <person name="Ovchinikova G."/>
            <person name="Pati A."/>
            <person name="Chen A."/>
            <person name="Palaniappan K."/>
            <person name="Land M."/>
            <person name="Hauser L."/>
            <person name="Chang Y.J."/>
            <person name="Jeffries C.D."/>
            <person name="Detter J.C."/>
            <person name="Brambilla E."/>
            <person name="Rohde M."/>
            <person name="Tindall B.J."/>
            <person name="Goker M."/>
            <person name="Woyke T."/>
            <person name="Bristow J."/>
            <person name="Eisen J.A."/>
            <person name="Markowitz V."/>
            <person name="Hugenholtz P."/>
            <person name="Kyrpides N.C."/>
            <person name="Klenk H.P."/>
            <person name="Lapidus A."/>
        </authorList>
    </citation>
    <scope>NUCLEOTIDE SEQUENCE [LARGE SCALE GENOMIC DNA]</scope>
    <source>
        <strain evidence="4">DSM 14237 / IC166 / ACAM 630</strain>
    </source>
</reference>
<evidence type="ECO:0000259" key="2">
    <source>
        <dbReference type="Pfam" id="PF04773"/>
    </source>
</evidence>
<dbReference type="PANTHER" id="PTHR30273:SF2">
    <property type="entry name" value="PROTEIN FECR"/>
    <property type="match status" value="1"/>
</dbReference>
<name>E6X811_CELAD</name>
<feature type="transmembrane region" description="Helical" evidence="1">
    <location>
        <begin position="68"/>
        <end position="90"/>
    </location>
</feature>
<dbReference type="STRING" id="688270.Celal_1294"/>
<dbReference type="InterPro" id="IPR006860">
    <property type="entry name" value="FecR"/>
</dbReference>
<dbReference type="eggNOG" id="COG3712">
    <property type="taxonomic scope" value="Bacteria"/>
</dbReference>
<dbReference type="Gene3D" id="2.60.120.1440">
    <property type="match status" value="1"/>
</dbReference>
<dbReference type="RefSeq" id="WP_013550092.1">
    <property type="nucleotide sequence ID" value="NC_014934.1"/>
</dbReference>
<dbReference type="PIRSF" id="PIRSF018266">
    <property type="entry name" value="FecR"/>
    <property type="match status" value="1"/>
</dbReference>
<dbReference type="InterPro" id="IPR012373">
    <property type="entry name" value="Ferrdict_sens_TM"/>
</dbReference>
<dbReference type="Proteomes" id="UP000008634">
    <property type="component" value="Chromosome"/>
</dbReference>
<dbReference type="Pfam" id="PF04773">
    <property type="entry name" value="FecR"/>
    <property type="match status" value="1"/>
</dbReference>
<evidence type="ECO:0000313" key="4">
    <source>
        <dbReference type="Proteomes" id="UP000008634"/>
    </source>
</evidence>
<keyword evidence="4" id="KW-1185">Reference proteome</keyword>
<feature type="domain" description="FecR protein" evidence="2">
    <location>
        <begin position="102"/>
        <end position="194"/>
    </location>
</feature>
<dbReference type="KEGG" id="cao:Celal_1294"/>
<organism evidence="3 4">
    <name type="scientific">Cellulophaga algicola (strain DSM 14237 / IC166 / ACAM 630)</name>
    <dbReference type="NCBI Taxonomy" id="688270"/>
    <lineage>
        <taxon>Bacteria</taxon>
        <taxon>Pseudomonadati</taxon>
        <taxon>Bacteroidota</taxon>
        <taxon>Flavobacteriia</taxon>
        <taxon>Flavobacteriales</taxon>
        <taxon>Flavobacteriaceae</taxon>
        <taxon>Cellulophaga</taxon>
    </lineage>
</organism>
<proteinExistence type="predicted"/>
<dbReference type="PANTHER" id="PTHR30273">
    <property type="entry name" value="PERIPLASMIC SIGNAL SENSOR AND SIGMA FACTOR ACTIVATOR FECR-RELATED"/>
    <property type="match status" value="1"/>
</dbReference>
<sequence>MLSESKSILKKLLAKSIRNNTSASEDKLLQNLLKKVYHKTSWDEKTMGDKHKIKNEIRSKIDLKPVKVLNLSVIKYAAAIISIVTLVFLFHHRNSTPKMLVTTTERVLDSVLLQDGSLVYLAPNSSLEYPETFKGKERNVKLLKGNAFFEVTKDPKHPFIIHSGQVKTKVLGTSFHIRLAEKSCRVSVVTGKVEVNYKNSTENLIPGEEAHTNGKLLKKETTPTIMAYNWYTQDVSLKEVKLREVLHLMHLKYGVTNTINSSKINDLKLTLFIGKKAAVEEILNQINYITNLNLSYENEIITQDSK</sequence>
<gene>
    <name evidence="3" type="ordered locus">Celal_1294</name>
</gene>
<dbReference type="Gene3D" id="3.55.50.30">
    <property type="match status" value="1"/>
</dbReference>